<dbReference type="RefSeq" id="WP_011133801.1">
    <property type="nucleotide sequence ID" value="NZ_CP050992.1"/>
</dbReference>
<reference evidence="3 5" key="2">
    <citation type="submission" date="2018-12" db="EMBL/GenBank/DDBJ databases">
        <authorList>
            <consortium name="Pathogen Informatics"/>
        </authorList>
    </citation>
    <scope>NUCLEOTIDE SEQUENCE [LARGE SCALE GENOMIC DNA]</scope>
    <source>
        <strain evidence="3 5">NCTC9695</strain>
    </source>
</reference>
<keyword evidence="4" id="KW-1185">Reference proteome</keyword>
<protein>
    <submittedName>
        <fullName evidence="2">VOC family virulence protein</fullName>
    </submittedName>
    <submittedName>
        <fullName evidence="3">Virulence protein STM3117</fullName>
    </submittedName>
</protein>
<evidence type="ECO:0000313" key="4">
    <source>
        <dbReference type="Proteomes" id="UP000196342"/>
    </source>
</evidence>
<dbReference type="PANTHER" id="PTHR21366">
    <property type="entry name" value="GLYOXALASE FAMILY PROTEIN"/>
    <property type="match status" value="1"/>
</dbReference>
<dbReference type="InterPro" id="IPR004360">
    <property type="entry name" value="Glyas_Fos-R_dOase_dom"/>
</dbReference>
<dbReference type="InterPro" id="IPR050383">
    <property type="entry name" value="GlyoxalaseI/FosfomycinResist"/>
</dbReference>
<dbReference type="Proteomes" id="UP000275777">
    <property type="component" value="Chromosome"/>
</dbReference>
<dbReference type="GeneID" id="66365862"/>
<dbReference type="SUPFAM" id="SSF54593">
    <property type="entry name" value="Glyoxalase/Bleomycin resistance protein/Dihydroxybiphenyl dioxygenase"/>
    <property type="match status" value="1"/>
</dbReference>
<reference evidence="2 4" key="1">
    <citation type="submission" date="2017-05" db="EMBL/GenBank/DDBJ databases">
        <title>Chromobacterium violaceum GHPS1 isolated from Hydrocarbon polluted soil in French Guiana display an awesome secondary metabolite arsenal and a battery of drug and heavy-metal-resistance and detoxification of xenobiotics proteins.</title>
        <authorList>
            <person name="Belbahri L."/>
        </authorList>
    </citation>
    <scope>NUCLEOTIDE SEQUENCE [LARGE SCALE GENOMIC DNA]</scope>
    <source>
        <strain evidence="2 4">GHPS1</strain>
    </source>
</reference>
<dbReference type="PANTHER" id="PTHR21366:SF14">
    <property type="entry name" value="GLYOXALASE DOMAIN-CONTAINING PROTEIN 5"/>
    <property type="match status" value="1"/>
</dbReference>
<name>A0A202B9P1_CHRVL</name>
<evidence type="ECO:0000313" key="5">
    <source>
        <dbReference type="Proteomes" id="UP000275777"/>
    </source>
</evidence>
<gene>
    <name evidence="2" type="ORF">CBW21_11345</name>
    <name evidence="3" type="ORF">NCTC9695_00319</name>
</gene>
<dbReference type="CDD" id="cd07253">
    <property type="entry name" value="GLOD5"/>
    <property type="match status" value="1"/>
</dbReference>
<dbReference type="Proteomes" id="UP000196342">
    <property type="component" value="Unassembled WGS sequence"/>
</dbReference>
<dbReference type="EMBL" id="LR134182">
    <property type="protein sequence ID" value="VEB39934.1"/>
    <property type="molecule type" value="Genomic_DNA"/>
</dbReference>
<dbReference type="AlphaFoldDB" id="A0A202B9P1"/>
<dbReference type="Pfam" id="PF00903">
    <property type="entry name" value="Glyoxalase"/>
    <property type="match status" value="1"/>
</dbReference>
<dbReference type="OMA" id="FGTHKIN"/>
<dbReference type="PROSITE" id="PS51819">
    <property type="entry name" value="VOC"/>
    <property type="match status" value="1"/>
</dbReference>
<organism evidence="2 4">
    <name type="scientific">Chromobacterium violaceum</name>
    <dbReference type="NCBI Taxonomy" id="536"/>
    <lineage>
        <taxon>Bacteria</taxon>
        <taxon>Pseudomonadati</taxon>
        <taxon>Pseudomonadota</taxon>
        <taxon>Betaproteobacteria</taxon>
        <taxon>Neisseriales</taxon>
        <taxon>Chromobacteriaceae</taxon>
        <taxon>Chromobacterium</taxon>
    </lineage>
</organism>
<dbReference type="InterPro" id="IPR029068">
    <property type="entry name" value="Glyas_Bleomycin-R_OHBP_Dase"/>
</dbReference>
<dbReference type="InterPro" id="IPR037523">
    <property type="entry name" value="VOC_core"/>
</dbReference>
<proteinExistence type="predicted"/>
<evidence type="ECO:0000313" key="3">
    <source>
        <dbReference type="EMBL" id="VEB39934.1"/>
    </source>
</evidence>
<sequence>MISHIDHIVLTVRDIEAAVDFYRRALKLEAVTFGNGRRALRFGNQKINLQTLGQETRNHAAIGSGDLCLIASAPLTAVIEHLKREGVAIVEGPITRSGAMGPITSVYFNDPDGNLVEVSSYSF</sequence>
<evidence type="ECO:0000259" key="1">
    <source>
        <dbReference type="PROSITE" id="PS51819"/>
    </source>
</evidence>
<dbReference type="EMBL" id="NHOO01000008">
    <property type="protein sequence ID" value="OVE48050.1"/>
    <property type="molecule type" value="Genomic_DNA"/>
</dbReference>
<accession>A0A202B9P1</accession>
<evidence type="ECO:0000313" key="2">
    <source>
        <dbReference type="EMBL" id="OVE48050.1"/>
    </source>
</evidence>
<dbReference type="Gene3D" id="3.10.180.10">
    <property type="entry name" value="2,3-Dihydroxybiphenyl 1,2-Dioxygenase, domain 1"/>
    <property type="match status" value="1"/>
</dbReference>
<feature type="domain" description="VOC" evidence="1">
    <location>
        <begin position="4"/>
        <end position="121"/>
    </location>
</feature>